<organism evidence="11 12">
    <name type="scientific">Adiantum capillus-veneris</name>
    <name type="common">Maidenhair fern</name>
    <dbReference type="NCBI Taxonomy" id="13818"/>
    <lineage>
        <taxon>Eukaryota</taxon>
        <taxon>Viridiplantae</taxon>
        <taxon>Streptophyta</taxon>
        <taxon>Embryophyta</taxon>
        <taxon>Tracheophyta</taxon>
        <taxon>Polypodiopsida</taxon>
        <taxon>Polypodiidae</taxon>
        <taxon>Polypodiales</taxon>
        <taxon>Pteridineae</taxon>
        <taxon>Pteridaceae</taxon>
        <taxon>Vittarioideae</taxon>
        <taxon>Adiantum</taxon>
    </lineage>
</organism>
<dbReference type="InterPro" id="IPR010030">
    <property type="entry name" value="GULO_Plant"/>
</dbReference>
<dbReference type="PANTHER" id="PTHR13878">
    <property type="entry name" value="GULONOLACTONE OXIDASE"/>
    <property type="match status" value="1"/>
</dbReference>
<comment type="catalytic activity">
    <reaction evidence="8">
        <text>L-gulono-1,4-lactone + O2 = L-ascorbate + H2O2 + H(+)</text>
        <dbReference type="Rhea" id="RHEA:32363"/>
        <dbReference type="ChEBI" id="CHEBI:15378"/>
        <dbReference type="ChEBI" id="CHEBI:15379"/>
        <dbReference type="ChEBI" id="CHEBI:16240"/>
        <dbReference type="ChEBI" id="CHEBI:17587"/>
        <dbReference type="ChEBI" id="CHEBI:38290"/>
        <dbReference type="EC" id="1.1.3.8"/>
    </reaction>
</comment>
<dbReference type="PROSITE" id="PS51257">
    <property type="entry name" value="PROKAR_LIPOPROTEIN"/>
    <property type="match status" value="1"/>
</dbReference>
<dbReference type="PROSITE" id="PS51387">
    <property type="entry name" value="FAD_PCMH"/>
    <property type="match status" value="1"/>
</dbReference>
<dbReference type="OrthoDB" id="610608at2759"/>
<dbReference type="InterPro" id="IPR050432">
    <property type="entry name" value="FAD-linked_Oxidoreductases_BP"/>
</dbReference>
<dbReference type="GO" id="GO:0019853">
    <property type="term" value="P:L-ascorbic acid biosynthetic process"/>
    <property type="evidence" value="ECO:0007669"/>
    <property type="project" value="UniProtKB-KW"/>
</dbReference>
<dbReference type="InterPro" id="IPR016169">
    <property type="entry name" value="FAD-bd_PCMH_sub2"/>
</dbReference>
<dbReference type="Gene3D" id="1.10.45.10">
    <property type="entry name" value="Vanillyl-alcohol Oxidase, Chain A, domain 4"/>
    <property type="match status" value="1"/>
</dbReference>
<dbReference type="InterPro" id="IPR016167">
    <property type="entry name" value="FAD-bd_PCMH_sub1"/>
</dbReference>
<dbReference type="FunFam" id="3.30.465.10:FF:000033">
    <property type="entry name" value="L-gulonolactone oxidase 5"/>
    <property type="match status" value="1"/>
</dbReference>
<evidence type="ECO:0000259" key="10">
    <source>
        <dbReference type="PROSITE" id="PS51387"/>
    </source>
</evidence>
<dbReference type="Gene3D" id="3.30.43.10">
    <property type="entry name" value="Uridine Diphospho-n-acetylenolpyruvylglucosamine Reductase, domain 2"/>
    <property type="match status" value="1"/>
</dbReference>
<dbReference type="InterPro" id="IPR006094">
    <property type="entry name" value="Oxid_FAD_bind_N"/>
</dbReference>
<evidence type="ECO:0000256" key="7">
    <source>
        <dbReference type="ARBA" id="ARBA00023002"/>
    </source>
</evidence>
<evidence type="ECO:0000313" key="12">
    <source>
        <dbReference type="Proteomes" id="UP000886520"/>
    </source>
</evidence>
<evidence type="ECO:0000256" key="3">
    <source>
        <dbReference type="ARBA" id="ARBA00005466"/>
    </source>
</evidence>
<dbReference type="NCBIfam" id="TIGR01677">
    <property type="entry name" value="pln_FAD_oxido"/>
    <property type="match status" value="1"/>
</dbReference>
<evidence type="ECO:0000256" key="1">
    <source>
        <dbReference type="ARBA" id="ARBA00001974"/>
    </source>
</evidence>
<dbReference type="Pfam" id="PF01565">
    <property type="entry name" value="FAD_binding_4"/>
    <property type="match status" value="1"/>
</dbReference>
<sequence>MKEGEGRPPENPVQCASPASSSSCTVSNAYGSWPDGLSCTAAQVVYPTTEAQIMAVVAAAVEKKQKMKVVSRYAHSFPKLMCPGSSDGLLISTRDYNQGLLIDKDSMTAIADSGVELRQLLDALAAQGLALTHSPYWHGVSLGGLLSTGAHGSSFFGKGAAVHEFVIGMRLVTPASAADGFVKVIELNDTHTPELLNAAKVSLGVLGVISKVTLRLESLFKRSITYSLVGDEDLEDQILPFAAAHEFGDVIWNPSLAKATYRLDDRVSVDTPGDGVYEFLGFRPASAKLLLEPDRILEELQEASDDASGKCVTARVEVAGLQLLGYGLRNSGKPGALFTGFPVIGYHHQLQASGSCLYTPEGDRRVCPWDPRIRGLFIFQSAFSIAASKVAAFVGDLKALRDRVVEGFCGADSYLGVYMRFVKASTAYLGKPDDAVDFDVQYYRAREKGRPRLLEDVMEEVEQMAVFKYGGVPHWGKNRPVAFLGVARKYPQLQRFLAVKQQLDPDSLFSNDWTEFALGLTASPQPAALYNASGCALEGLCICSQDAHCAPHLGYLCQPGRVYIQARVCRKVLQ</sequence>
<dbReference type="InterPro" id="IPR007173">
    <property type="entry name" value="ALO_C"/>
</dbReference>
<dbReference type="GO" id="GO:0016020">
    <property type="term" value="C:membrane"/>
    <property type="evidence" value="ECO:0007669"/>
    <property type="project" value="InterPro"/>
</dbReference>
<keyword evidence="5" id="KW-0060">Ascorbate biosynthesis</keyword>
<evidence type="ECO:0000256" key="9">
    <source>
        <dbReference type="SAM" id="MobiDB-lite"/>
    </source>
</evidence>
<dbReference type="Pfam" id="PF22906">
    <property type="entry name" value="GULLO2-like_3rd"/>
    <property type="match status" value="1"/>
</dbReference>
<evidence type="ECO:0000256" key="8">
    <source>
        <dbReference type="ARBA" id="ARBA00048083"/>
    </source>
</evidence>
<accession>A0A9D4V991</accession>
<name>A0A9D4V991_ADICA</name>
<dbReference type="EC" id="1.1.3.8" evidence="4"/>
<evidence type="ECO:0000313" key="11">
    <source>
        <dbReference type="EMBL" id="KAI5081561.1"/>
    </source>
</evidence>
<dbReference type="Gene3D" id="3.30.70.2520">
    <property type="match status" value="1"/>
</dbReference>
<keyword evidence="6" id="KW-0732">Signal</keyword>
<gene>
    <name evidence="11" type="ORF">GOP47_0001304</name>
</gene>
<dbReference type="GO" id="GO:0071949">
    <property type="term" value="F:FAD binding"/>
    <property type="evidence" value="ECO:0007669"/>
    <property type="project" value="InterPro"/>
</dbReference>
<dbReference type="GO" id="GO:0003885">
    <property type="term" value="F:D-arabinono-1,4-lactone oxidase activity"/>
    <property type="evidence" value="ECO:0007669"/>
    <property type="project" value="InterPro"/>
</dbReference>
<evidence type="ECO:0000256" key="5">
    <source>
        <dbReference type="ARBA" id="ARBA00022644"/>
    </source>
</evidence>
<evidence type="ECO:0000256" key="2">
    <source>
        <dbReference type="ARBA" id="ARBA00005147"/>
    </source>
</evidence>
<dbReference type="SUPFAM" id="SSF56176">
    <property type="entry name" value="FAD-binding/transporter-associated domain-like"/>
    <property type="match status" value="1"/>
</dbReference>
<dbReference type="Proteomes" id="UP000886520">
    <property type="component" value="Chromosome 2"/>
</dbReference>
<feature type="region of interest" description="Disordered" evidence="9">
    <location>
        <begin position="1"/>
        <end position="20"/>
    </location>
</feature>
<dbReference type="InterPro" id="IPR036318">
    <property type="entry name" value="FAD-bd_PCMH-like_sf"/>
</dbReference>
<dbReference type="InterPro" id="IPR016171">
    <property type="entry name" value="Vanillyl_alc_oxidase_C-sub2"/>
</dbReference>
<feature type="domain" description="FAD-binding PCMH-type" evidence="10">
    <location>
        <begin position="37"/>
        <end position="219"/>
    </location>
</feature>
<keyword evidence="7" id="KW-0560">Oxidoreductase</keyword>
<dbReference type="GO" id="GO:0050105">
    <property type="term" value="F:L-gulonolactone oxidase activity"/>
    <property type="evidence" value="ECO:0007669"/>
    <property type="project" value="UniProtKB-EC"/>
</dbReference>
<dbReference type="Gene3D" id="3.30.465.10">
    <property type="match status" value="1"/>
</dbReference>
<comment type="caution">
    <text evidence="11">The sequence shown here is derived from an EMBL/GenBank/DDBJ whole genome shotgun (WGS) entry which is preliminary data.</text>
</comment>
<comment type="cofactor">
    <cofactor evidence="1">
        <name>FAD</name>
        <dbReference type="ChEBI" id="CHEBI:57692"/>
    </cofactor>
</comment>
<dbReference type="EMBL" id="JABFUD020000003">
    <property type="protein sequence ID" value="KAI5081561.1"/>
    <property type="molecule type" value="Genomic_DNA"/>
</dbReference>
<dbReference type="InterPro" id="IPR016166">
    <property type="entry name" value="FAD-bd_PCMH"/>
</dbReference>
<proteinExistence type="inferred from homology"/>
<protein>
    <recommendedName>
        <fullName evidence="4">L-gulonolactone oxidase</fullName>
        <ecNumber evidence="4">1.1.3.8</ecNumber>
    </recommendedName>
</protein>
<dbReference type="AlphaFoldDB" id="A0A9D4V991"/>
<reference evidence="11" key="1">
    <citation type="submission" date="2021-01" db="EMBL/GenBank/DDBJ databases">
        <title>Adiantum capillus-veneris genome.</title>
        <authorList>
            <person name="Fang Y."/>
            <person name="Liao Q."/>
        </authorList>
    </citation>
    <scope>NUCLEOTIDE SEQUENCE</scope>
    <source>
        <strain evidence="11">H3</strain>
        <tissue evidence="11">Leaf</tissue>
    </source>
</reference>
<comment type="similarity">
    <text evidence="3">Belongs to the oxygen-dependent FAD-linked oxidoreductase family.</text>
</comment>
<comment type="pathway">
    <text evidence="2">Cofactor biosynthesis; L-ascorbate biosynthesis.</text>
</comment>
<evidence type="ECO:0000256" key="6">
    <source>
        <dbReference type="ARBA" id="ARBA00022729"/>
    </source>
</evidence>
<dbReference type="InterPro" id="IPR055154">
    <property type="entry name" value="GULLO2-like_C"/>
</dbReference>
<dbReference type="Pfam" id="PF04030">
    <property type="entry name" value="ALO"/>
    <property type="match status" value="1"/>
</dbReference>
<keyword evidence="12" id="KW-1185">Reference proteome</keyword>
<dbReference type="PANTHER" id="PTHR13878:SF67">
    <property type="entry name" value="L-GULONOLACTONE OXIDASE 5"/>
    <property type="match status" value="1"/>
</dbReference>
<evidence type="ECO:0000256" key="4">
    <source>
        <dbReference type="ARBA" id="ARBA00013121"/>
    </source>
</evidence>